<feature type="domain" description="RNA polymerase sigma-70 region 2" evidence="7">
    <location>
        <begin position="32"/>
        <end position="101"/>
    </location>
</feature>
<dbReference type="Gene3D" id="1.10.1740.10">
    <property type="match status" value="1"/>
</dbReference>
<dbReference type="GO" id="GO:0006352">
    <property type="term" value="P:DNA-templated transcription initiation"/>
    <property type="evidence" value="ECO:0007669"/>
    <property type="project" value="InterPro"/>
</dbReference>
<accession>A0A6B2M2R5</accession>
<dbReference type="Pfam" id="PF04542">
    <property type="entry name" value="Sigma70_r2"/>
    <property type="match status" value="1"/>
</dbReference>
<evidence type="ECO:0000256" key="3">
    <source>
        <dbReference type="ARBA" id="ARBA00023082"/>
    </source>
</evidence>
<proteinExistence type="inferred from homology"/>
<keyword evidence="3 6" id="KW-0731">Sigma factor</keyword>
<keyword evidence="2 6" id="KW-0805">Transcription regulation</keyword>
<dbReference type="CDD" id="cd06171">
    <property type="entry name" value="Sigma70_r4"/>
    <property type="match status" value="1"/>
</dbReference>
<dbReference type="PANTHER" id="PTHR43133:SF62">
    <property type="entry name" value="RNA POLYMERASE SIGMA FACTOR SIGZ"/>
    <property type="match status" value="1"/>
</dbReference>
<dbReference type="GO" id="GO:0016987">
    <property type="term" value="F:sigma factor activity"/>
    <property type="evidence" value="ECO:0007669"/>
    <property type="project" value="UniProtKB-KW"/>
</dbReference>
<dbReference type="PANTHER" id="PTHR43133">
    <property type="entry name" value="RNA POLYMERASE ECF-TYPE SIGMA FACTO"/>
    <property type="match status" value="1"/>
</dbReference>
<dbReference type="InterPro" id="IPR014284">
    <property type="entry name" value="RNA_pol_sigma-70_dom"/>
</dbReference>
<dbReference type="InterPro" id="IPR013325">
    <property type="entry name" value="RNA_pol_sigma_r2"/>
</dbReference>
<dbReference type="InterPro" id="IPR000838">
    <property type="entry name" value="RNA_pol_sigma70_ECF_CS"/>
</dbReference>
<dbReference type="GO" id="GO:0003677">
    <property type="term" value="F:DNA binding"/>
    <property type="evidence" value="ECO:0007669"/>
    <property type="project" value="UniProtKB-KW"/>
</dbReference>
<dbReference type="InterPro" id="IPR036388">
    <property type="entry name" value="WH-like_DNA-bd_sf"/>
</dbReference>
<organism evidence="9 10">
    <name type="scientific">Oceanipulchritudo coccoides</name>
    <dbReference type="NCBI Taxonomy" id="2706888"/>
    <lineage>
        <taxon>Bacteria</taxon>
        <taxon>Pseudomonadati</taxon>
        <taxon>Verrucomicrobiota</taxon>
        <taxon>Opitutia</taxon>
        <taxon>Puniceicoccales</taxon>
        <taxon>Oceanipulchritudinaceae</taxon>
        <taxon>Oceanipulchritudo</taxon>
    </lineage>
</organism>
<dbReference type="PROSITE" id="PS01063">
    <property type="entry name" value="SIGMA70_ECF"/>
    <property type="match status" value="1"/>
</dbReference>
<feature type="domain" description="RNA polymerase sigma factor 70 region 4 type 2" evidence="8">
    <location>
        <begin position="135"/>
        <end position="186"/>
    </location>
</feature>
<dbReference type="AlphaFoldDB" id="A0A6B2M2R5"/>
<gene>
    <name evidence="9" type="ORF">G0Q06_09510</name>
</gene>
<dbReference type="InterPro" id="IPR013249">
    <property type="entry name" value="RNA_pol_sigma70_r4_t2"/>
</dbReference>
<evidence type="ECO:0000313" key="9">
    <source>
        <dbReference type="EMBL" id="NDV62686.1"/>
    </source>
</evidence>
<protein>
    <recommendedName>
        <fullName evidence="6">RNA polymerase sigma factor</fullName>
    </recommendedName>
</protein>
<evidence type="ECO:0000256" key="5">
    <source>
        <dbReference type="ARBA" id="ARBA00023163"/>
    </source>
</evidence>
<dbReference type="Proteomes" id="UP000478417">
    <property type="component" value="Unassembled WGS sequence"/>
</dbReference>
<dbReference type="EMBL" id="JAAGNX010000002">
    <property type="protein sequence ID" value="NDV62686.1"/>
    <property type="molecule type" value="Genomic_DNA"/>
</dbReference>
<keyword evidence="4 6" id="KW-0238">DNA-binding</keyword>
<keyword evidence="5 6" id="KW-0804">Transcription</keyword>
<evidence type="ECO:0000256" key="2">
    <source>
        <dbReference type="ARBA" id="ARBA00023015"/>
    </source>
</evidence>
<evidence type="ECO:0000256" key="4">
    <source>
        <dbReference type="ARBA" id="ARBA00023125"/>
    </source>
</evidence>
<evidence type="ECO:0000256" key="1">
    <source>
        <dbReference type="ARBA" id="ARBA00010641"/>
    </source>
</evidence>
<dbReference type="InterPro" id="IPR013324">
    <property type="entry name" value="RNA_pol_sigma_r3/r4-like"/>
</dbReference>
<evidence type="ECO:0000259" key="8">
    <source>
        <dbReference type="Pfam" id="PF08281"/>
    </source>
</evidence>
<dbReference type="RefSeq" id="WP_163965020.1">
    <property type="nucleotide sequence ID" value="NZ_JAAGNX010000002.1"/>
</dbReference>
<name>A0A6B2M2R5_9BACT</name>
<evidence type="ECO:0000259" key="7">
    <source>
        <dbReference type="Pfam" id="PF04542"/>
    </source>
</evidence>
<dbReference type="InterPro" id="IPR039425">
    <property type="entry name" value="RNA_pol_sigma-70-like"/>
</dbReference>
<dbReference type="NCBIfam" id="TIGR02937">
    <property type="entry name" value="sigma70-ECF"/>
    <property type="match status" value="1"/>
</dbReference>
<evidence type="ECO:0000256" key="6">
    <source>
        <dbReference type="RuleBase" id="RU000716"/>
    </source>
</evidence>
<evidence type="ECO:0000313" key="10">
    <source>
        <dbReference type="Proteomes" id="UP000478417"/>
    </source>
</evidence>
<comment type="caution">
    <text evidence="9">The sequence shown here is derived from an EMBL/GenBank/DDBJ whole genome shotgun (WGS) entry which is preliminary data.</text>
</comment>
<dbReference type="InterPro" id="IPR007627">
    <property type="entry name" value="RNA_pol_sigma70_r2"/>
</dbReference>
<comment type="similarity">
    <text evidence="1 6">Belongs to the sigma-70 factor family. ECF subfamily.</text>
</comment>
<keyword evidence="10" id="KW-1185">Reference proteome</keyword>
<dbReference type="SUPFAM" id="SSF88946">
    <property type="entry name" value="Sigma2 domain of RNA polymerase sigma factors"/>
    <property type="match status" value="1"/>
</dbReference>
<dbReference type="SUPFAM" id="SSF88659">
    <property type="entry name" value="Sigma3 and sigma4 domains of RNA polymerase sigma factors"/>
    <property type="match status" value="1"/>
</dbReference>
<dbReference type="Pfam" id="PF08281">
    <property type="entry name" value="Sigma70_r4_2"/>
    <property type="match status" value="1"/>
</dbReference>
<dbReference type="Gene3D" id="1.10.10.10">
    <property type="entry name" value="Winged helix-like DNA-binding domain superfamily/Winged helix DNA-binding domain"/>
    <property type="match status" value="1"/>
</dbReference>
<reference evidence="9 10" key="1">
    <citation type="submission" date="2020-02" db="EMBL/GenBank/DDBJ databases">
        <title>Albibacoteraceae fam. nov., the first described family within the subdivision 4 Verrucomicrobia.</title>
        <authorList>
            <person name="Xi F."/>
        </authorList>
    </citation>
    <scope>NUCLEOTIDE SEQUENCE [LARGE SCALE GENOMIC DNA]</scope>
    <source>
        <strain evidence="9 10">CK1056</strain>
    </source>
</reference>
<sequence>MKTPGGFSPEDEAASDYLGGMANRDVECLKALYTLYHRPLLSLIHSVMGDSGGAEEILQDVFVRAYRDAGRYDSDLGAPFPWLATIARRMAIDWLRKKQRRPGIVDLEREQPERDADKIFAANENHPHQQMELRLIAEHLERLPEGQGQVLRMAFLQGHTHSEIAQILGKPLGTVKSDLRRGLLQLRKDYLGEND</sequence>